<reference evidence="5 6" key="1">
    <citation type="journal article" date="2010" name="Int. J. Syst. Evol. Microbiol.">
        <title>Bacillus horneckiae sp. nov., isolated from a spacecraft-assembly clean room.</title>
        <authorList>
            <person name="Vaishampayan P."/>
            <person name="Probst A."/>
            <person name="Krishnamurthi S."/>
            <person name="Ghosh S."/>
            <person name="Osman S."/>
            <person name="McDowall A."/>
            <person name="Ruckmani A."/>
            <person name="Mayilraj S."/>
            <person name="Venkateswaran K."/>
        </authorList>
    </citation>
    <scope>NUCLEOTIDE SEQUENCE [LARGE SCALE GENOMIC DNA]</scope>
    <source>
        <strain evidence="6">1PO1SC</strain>
    </source>
</reference>
<dbReference type="InterPro" id="IPR011010">
    <property type="entry name" value="DNA_brk_join_enz"/>
</dbReference>
<proteinExistence type="inferred from homology"/>
<dbReference type="PANTHER" id="PTHR30349">
    <property type="entry name" value="PHAGE INTEGRASE-RELATED"/>
    <property type="match status" value="1"/>
</dbReference>
<dbReference type="Pfam" id="PF00589">
    <property type="entry name" value="Phage_integrase"/>
    <property type="match status" value="1"/>
</dbReference>
<dbReference type="InterPro" id="IPR013762">
    <property type="entry name" value="Integrase-like_cat_sf"/>
</dbReference>
<dbReference type="GO" id="GO:0015074">
    <property type="term" value="P:DNA integration"/>
    <property type="evidence" value="ECO:0007669"/>
    <property type="project" value="InterPro"/>
</dbReference>
<dbReference type="SUPFAM" id="SSF56349">
    <property type="entry name" value="DNA breaking-rejoining enzymes"/>
    <property type="match status" value="1"/>
</dbReference>
<keyword evidence="3" id="KW-0233">DNA recombination</keyword>
<dbReference type="GO" id="GO:0006310">
    <property type="term" value="P:DNA recombination"/>
    <property type="evidence" value="ECO:0007669"/>
    <property type="project" value="UniProtKB-KW"/>
</dbReference>
<evidence type="ECO:0000313" key="5">
    <source>
        <dbReference type="EMBL" id="PKG26526.1"/>
    </source>
</evidence>
<keyword evidence="2" id="KW-0238">DNA-binding</keyword>
<dbReference type="AlphaFoldDB" id="A0A2N0ZAJ3"/>
<dbReference type="EMBL" id="PISD01000065">
    <property type="protein sequence ID" value="PKG26526.1"/>
    <property type="molecule type" value="Genomic_DNA"/>
</dbReference>
<comment type="similarity">
    <text evidence="1">Belongs to the 'phage' integrase family.</text>
</comment>
<dbReference type="Proteomes" id="UP000233343">
    <property type="component" value="Unassembled WGS sequence"/>
</dbReference>
<dbReference type="Gene3D" id="1.10.443.10">
    <property type="entry name" value="Intergrase catalytic core"/>
    <property type="match status" value="1"/>
</dbReference>
<keyword evidence="6" id="KW-1185">Reference proteome</keyword>
<dbReference type="GO" id="GO:0003677">
    <property type="term" value="F:DNA binding"/>
    <property type="evidence" value="ECO:0007669"/>
    <property type="project" value="UniProtKB-KW"/>
</dbReference>
<evidence type="ECO:0000313" key="6">
    <source>
        <dbReference type="Proteomes" id="UP000233343"/>
    </source>
</evidence>
<dbReference type="InterPro" id="IPR002104">
    <property type="entry name" value="Integrase_catalytic"/>
</dbReference>
<evidence type="ECO:0000256" key="3">
    <source>
        <dbReference type="ARBA" id="ARBA00023172"/>
    </source>
</evidence>
<evidence type="ECO:0000259" key="4">
    <source>
        <dbReference type="PROSITE" id="PS51898"/>
    </source>
</evidence>
<dbReference type="PROSITE" id="PS51898">
    <property type="entry name" value="TYR_RECOMBINASE"/>
    <property type="match status" value="1"/>
</dbReference>
<organism evidence="5 6">
    <name type="scientific">Cytobacillus horneckiae</name>
    <dbReference type="NCBI Taxonomy" id="549687"/>
    <lineage>
        <taxon>Bacteria</taxon>
        <taxon>Bacillati</taxon>
        <taxon>Bacillota</taxon>
        <taxon>Bacilli</taxon>
        <taxon>Bacillales</taxon>
        <taxon>Bacillaceae</taxon>
        <taxon>Cytobacillus</taxon>
    </lineage>
</organism>
<comment type="caution">
    <text evidence="5">The sequence shown here is derived from an EMBL/GenBank/DDBJ whole genome shotgun (WGS) entry which is preliminary data.</text>
</comment>
<sequence length="676" mass="79682">MKNNRQQLNANVENIEKKLTGYWAADVWDPSDYPLPLDKPIKAKYTKCLDFCSINNASIRVELKFFLSERLKHKTYSLGSVFDGYLKALKHLCEFISLKYPHLLSITGVPKERFLIEYRTFLNERNIKTEHLGSALPWQPRYVKQTRDFNFYNQFFDFFNDYYDDREELEKDKWDVRKLGIDYNRSRSENRVSFTNIVPKFRIWFKKYCEIRLVVQRNYSFARVKSIMSPMSAFFQFINDTHPEWSDLRNLNRKDILAFQKYVSQLPSKKTSKNPIEEQKKNRIRVYTYEVQAFLSYIQLLEWDFAPLKPIHHLIFPEDFPKNSYKITTNTIKYIPDEVWEQILDNLPKLNPIYVPILLVLEASGFRISDTLLLKKNCLERSKDGWWLVGDIRKVQYKNHKVPITEDIAAIIKAQIAFVEKYSHDSNPDCYLFPNPVGKRKGLPITQGSFNENINMLAYKCNITDASGETYRIKNHAFRHRYGVTMINNGMNILHLQKLMAHASPEMTLVYAQIKDNTMRSEWEKAVNNGAVRLAPNGSVIDAYLEDQAKENGLELEWIRHNMDSIRLDHGFCIKSPKLPCDFLNQMLEPPCIRNNCRSFHVDKTFLDYYKDQIAKIESDIEIFQSVNRTRSIELIQPKLQRYKEIANSLEVGKGIQGLTKERREYTTNERNEVST</sequence>
<protein>
    <submittedName>
        <fullName evidence="5">Recombinase XerD</fullName>
    </submittedName>
</protein>
<feature type="domain" description="Tyr recombinase" evidence="4">
    <location>
        <begin position="330"/>
        <end position="524"/>
    </location>
</feature>
<evidence type="ECO:0000256" key="2">
    <source>
        <dbReference type="ARBA" id="ARBA00023125"/>
    </source>
</evidence>
<name>A0A2N0ZAJ3_9BACI</name>
<evidence type="ECO:0000256" key="1">
    <source>
        <dbReference type="ARBA" id="ARBA00008857"/>
    </source>
</evidence>
<dbReference type="InterPro" id="IPR050090">
    <property type="entry name" value="Tyrosine_recombinase_XerCD"/>
</dbReference>
<accession>A0A2N0ZAJ3</accession>
<gene>
    <name evidence="5" type="ORF">CWS20_23470</name>
</gene>
<dbReference type="PANTHER" id="PTHR30349:SF41">
    <property type="entry name" value="INTEGRASE_RECOMBINASE PROTEIN MJ0367-RELATED"/>
    <property type="match status" value="1"/>
</dbReference>